<dbReference type="InterPro" id="IPR011010">
    <property type="entry name" value="DNA_brk_join_enz"/>
</dbReference>
<dbReference type="Proteomes" id="UP001058072">
    <property type="component" value="Chromosome"/>
</dbReference>
<dbReference type="SUPFAM" id="SSF56349">
    <property type="entry name" value="DNA breaking-rejoining enzymes"/>
    <property type="match status" value="1"/>
</dbReference>
<dbReference type="GO" id="GO:0006310">
    <property type="term" value="P:DNA recombination"/>
    <property type="evidence" value="ECO:0007669"/>
    <property type="project" value="UniProtKB-KW"/>
</dbReference>
<dbReference type="GO" id="GO:0015074">
    <property type="term" value="P:DNA integration"/>
    <property type="evidence" value="ECO:0007669"/>
    <property type="project" value="InterPro"/>
</dbReference>
<keyword evidence="1" id="KW-0233">DNA recombination</keyword>
<dbReference type="InterPro" id="IPR013762">
    <property type="entry name" value="Integrase-like_cat_sf"/>
</dbReference>
<dbReference type="EMBL" id="CP071250">
    <property type="protein sequence ID" value="UUF08493.1"/>
    <property type="molecule type" value="Genomic_DNA"/>
</dbReference>
<accession>A0A9Q9CH83</accession>
<gene>
    <name evidence="2" type="ORF">J0J70_00100</name>
</gene>
<reference evidence="2" key="1">
    <citation type="submission" date="2021-03" db="EMBL/GenBank/DDBJ databases">
        <title>Comparative Genomics and Metabolomics in the genus Turicibacter.</title>
        <authorList>
            <person name="Maki J."/>
            <person name="Looft T."/>
        </authorList>
    </citation>
    <scope>NUCLEOTIDE SEQUENCE</scope>
    <source>
        <strain evidence="2">ISU324</strain>
    </source>
</reference>
<dbReference type="RefSeq" id="WP_212725111.1">
    <property type="nucleotide sequence ID" value="NZ_CP071250.1"/>
</dbReference>
<evidence type="ECO:0000313" key="2">
    <source>
        <dbReference type="EMBL" id="UUF08493.1"/>
    </source>
</evidence>
<dbReference type="GO" id="GO:0003677">
    <property type="term" value="F:DNA binding"/>
    <property type="evidence" value="ECO:0007669"/>
    <property type="project" value="InterPro"/>
</dbReference>
<organism evidence="2 3">
    <name type="scientific">Turicibacter bilis</name>
    <dbReference type="NCBI Taxonomy" id="2735723"/>
    <lineage>
        <taxon>Bacteria</taxon>
        <taxon>Bacillati</taxon>
        <taxon>Bacillota</taxon>
        <taxon>Erysipelotrichia</taxon>
        <taxon>Erysipelotrichales</taxon>
        <taxon>Turicibacteraceae</taxon>
        <taxon>Turicibacter</taxon>
    </lineage>
</organism>
<proteinExistence type="predicted"/>
<evidence type="ECO:0008006" key="4">
    <source>
        <dbReference type="Google" id="ProtNLM"/>
    </source>
</evidence>
<sequence>MQGIKIKQYINTGDNNEVIVTNTDITLNTYTDEEYKKILNDLISEGTVQPVTMEDNEWVIVDEFLEQSRLNFPFILQPNINELIKKYVLIKLGVQYRSSSTIVHSRKEIVDFLKETNFLNLNRVVNLRDEIAHWSDTRKRSIHILQEFIRFSNLDSKREYYTVLNGVSIPDSNTRTLPSYQSIITFDYIIQDFIVNSDDKIKMRYYPILIWWELTKIIPLRPIELYLLEREWVYEQNGKYYIHLVRRKKKHGDLRYTRIAPLNEIEISYELYNLLSYYIKEANKFNNSKYILNYEFMNSFRDFNTNNKRNQDFCGGGSFRKLLLKFYKEVVTEQYGYTVIPKQDEDIELKFNEIEVLNVGDTRHIAICSMMLQGFNELTIAQLAGHARVSEQVTYSNHLESYTKAYTYVMAKSFKNRINLVNKDVNSIRHSREMIMRKALLGNDYDGLRKTDYGRCKSKNFPFECDVEDCLFCDHFIRGSELTQKVLDEKLKIVDKEIATKLSYIKSVVQTERKYGDNRELKTNTNSLHSLLVRRAIIEAYKMGSEESQ</sequence>
<evidence type="ECO:0000313" key="3">
    <source>
        <dbReference type="Proteomes" id="UP001058072"/>
    </source>
</evidence>
<name>A0A9Q9CH83_9FIRM</name>
<dbReference type="Gene3D" id="1.10.443.10">
    <property type="entry name" value="Intergrase catalytic core"/>
    <property type="match status" value="1"/>
</dbReference>
<evidence type="ECO:0000256" key="1">
    <source>
        <dbReference type="ARBA" id="ARBA00023172"/>
    </source>
</evidence>
<dbReference type="AlphaFoldDB" id="A0A9Q9CH83"/>
<protein>
    <recommendedName>
        <fullName evidence="4">Integrase</fullName>
    </recommendedName>
</protein>